<evidence type="ECO:0000256" key="1">
    <source>
        <dbReference type="SAM" id="Phobius"/>
    </source>
</evidence>
<keyword evidence="3" id="KW-1185">Reference proteome</keyword>
<feature type="transmembrane region" description="Helical" evidence="1">
    <location>
        <begin position="12"/>
        <end position="32"/>
    </location>
</feature>
<keyword evidence="1" id="KW-0812">Transmembrane</keyword>
<dbReference type="OrthoDB" id="4639250at2"/>
<dbReference type="AlphaFoldDB" id="A0A3S4RGF7"/>
<protein>
    <submittedName>
        <fullName evidence="2">Uncharacterized protein</fullName>
    </submittedName>
</protein>
<keyword evidence="1" id="KW-0472">Membrane</keyword>
<evidence type="ECO:0000313" key="2">
    <source>
        <dbReference type="EMBL" id="VEG49852.1"/>
    </source>
</evidence>
<accession>A0A3S4RGF7</accession>
<gene>
    <name evidence="2" type="ORF">NCTC10485_04165</name>
</gene>
<name>A0A3S4RGF7_MYCCI</name>
<proteinExistence type="predicted"/>
<sequence length="186" mass="20515">MKTWLFRNRWAFPVIVVAAALIGATVVYPAWWRNIGYLEAAHAVPAGESTDIDGVRWELSPIAPPDFVAVETAPGTRPVLYVLRHELAGATSSVPDTYSRCAVSFLDGEGRRWLSKPMPFGSYSWLESEGLSADCRKPLPLVAYAQVPADVQITAVELLLSRIPDEDLRVMPDQSELTTVIRFDTG</sequence>
<evidence type="ECO:0000313" key="3">
    <source>
        <dbReference type="Proteomes" id="UP000282551"/>
    </source>
</evidence>
<reference evidence="2 3" key="1">
    <citation type="submission" date="2018-12" db="EMBL/GenBank/DDBJ databases">
        <authorList>
            <consortium name="Pathogen Informatics"/>
        </authorList>
    </citation>
    <scope>NUCLEOTIDE SEQUENCE [LARGE SCALE GENOMIC DNA]</scope>
    <source>
        <strain evidence="2 3">NCTC10485</strain>
    </source>
</reference>
<dbReference type="RefSeq" id="WP_126335475.1">
    <property type="nucleotide sequence ID" value="NZ_AP022604.1"/>
</dbReference>
<keyword evidence="1" id="KW-1133">Transmembrane helix</keyword>
<organism evidence="2 3">
    <name type="scientific">Mycolicibacterium chitae</name>
    <name type="common">Mycobacterium chitae</name>
    <dbReference type="NCBI Taxonomy" id="1792"/>
    <lineage>
        <taxon>Bacteria</taxon>
        <taxon>Bacillati</taxon>
        <taxon>Actinomycetota</taxon>
        <taxon>Actinomycetes</taxon>
        <taxon>Mycobacteriales</taxon>
        <taxon>Mycobacteriaceae</taxon>
        <taxon>Mycolicibacterium</taxon>
    </lineage>
</organism>
<dbReference type="Proteomes" id="UP000282551">
    <property type="component" value="Chromosome"/>
</dbReference>
<dbReference type="EMBL" id="LR134355">
    <property type="protein sequence ID" value="VEG49852.1"/>
    <property type="molecule type" value="Genomic_DNA"/>
</dbReference>